<dbReference type="EMBL" id="UFUW01000001">
    <property type="protein sequence ID" value="SUX20434.1"/>
    <property type="molecule type" value="Genomic_DNA"/>
</dbReference>
<gene>
    <name evidence="2" type="ORF">NCTC13294_00740</name>
</gene>
<reference evidence="2 3" key="1">
    <citation type="submission" date="2018-06" db="EMBL/GenBank/DDBJ databases">
        <authorList>
            <consortium name="Pathogen Informatics"/>
            <person name="Doyle S."/>
        </authorList>
    </citation>
    <scope>NUCLEOTIDE SEQUENCE [LARGE SCALE GENOMIC DNA]</scope>
    <source>
        <strain evidence="2 3">NCTC13294</strain>
    </source>
</reference>
<feature type="signal peptide" evidence="1">
    <location>
        <begin position="1"/>
        <end position="20"/>
    </location>
</feature>
<dbReference type="AlphaFoldDB" id="A0A381E364"/>
<dbReference type="Gene3D" id="1.25.40.10">
    <property type="entry name" value="Tetratricopeptide repeat domain"/>
    <property type="match status" value="3"/>
</dbReference>
<dbReference type="SUPFAM" id="SSF81901">
    <property type="entry name" value="HCP-like"/>
    <property type="match status" value="2"/>
</dbReference>
<dbReference type="SMART" id="SM00671">
    <property type="entry name" value="SEL1"/>
    <property type="match status" value="6"/>
</dbReference>
<organism evidence="2 3">
    <name type="scientific">Cardiobacterium valvarum</name>
    <dbReference type="NCBI Taxonomy" id="194702"/>
    <lineage>
        <taxon>Bacteria</taxon>
        <taxon>Pseudomonadati</taxon>
        <taxon>Pseudomonadota</taxon>
        <taxon>Gammaproteobacteria</taxon>
        <taxon>Cardiobacteriales</taxon>
        <taxon>Cardiobacteriaceae</taxon>
        <taxon>Cardiobacterium</taxon>
    </lineage>
</organism>
<dbReference type="InterPro" id="IPR006597">
    <property type="entry name" value="Sel1-like"/>
</dbReference>
<dbReference type="Proteomes" id="UP000254572">
    <property type="component" value="Unassembled WGS sequence"/>
</dbReference>
<evidence type="ECO:0000313" key="2">
    <source>
        <dbReference type="EMBL" id="SUX20434.1"/>
    </source>
</evidence>
<keyword evidence="3" id="KW-1185">Reference proteome</keyword>
<evidence type="ECO:0000313" key="3">
    <source>
        <dbReference type="Proteomes" id="UP000254572"/>
    </source>
</evidence>
<dbReference type="PANTHER" id="PTHR43628">
    <property type="entry name" value="ACTIVATOR OF C KINASE PROTEIN 1-RELATED"/>
    <property type="match status" value="1"/>
</dbReference>
<feature type="chain" id="PRO_5016929938" evidence="1">
    <location>
        <begin position="21"/>
        <end position="294"/>
    </location>
</feature>
<dbReference type="OrthoDB" id="8561742at2"/>
<evidence type="ECO:0000256" key="1">
    <source>
        <dbReference type="SAM" id="SignalP"/>
    </source>
</evidence>
<name>A0A381E364_9GAMM</name>
<dbReference type="Pfam" id="PF08238">
    <property type="entry name" value="Sel1"/>
    <property type="match status" value="6"/>
</dbReference>
<keyword evidence="1" id="KW-0732">Signal</keyword>
<dbReference type="RefSeq" id="WP_115610974.1">
    <property type="nucleotide sequence ID" value="NZ_JBHLZC010000001.1"/>
</dbReference>
<dbReference type="InterPro" id="IPR052945">
    <property type="entry name" value="Mitotic_Regulator"/>
</dbReference>
<dbReference type="PANTHER" id="PTHR43628:SF1">
    <property type="entry name" value="CHITIN SYNTHASE REGULATORY FACTOR 2-RELATED"/>
    <property type="match status" value="1"/>
</dbReference>
<proteinExistence type="predicted"/>
<sequence length="294" mass="31239">MPIRPLLLTAALILAPTLHADDGTTLQQAADARNQADYAQAHALYDTLAAAGNARAEARLGQMQLAGELGRKDDTAALIHIRKAAEAGDGIGQYLLGSAYQRGNGVEKDPATAQKWFTAAAKTLAQAATHNDAEAQFILAILYLNGQGVGKDDAQSRQWLEKAAENGNASAQNLLGNTLLADNAQENKRAAVNWLKKAAAQGHSVAQNTLGDLYKNGRGVIANPATAAEWYRQAFESSGKAAAQGAIMAQIQLAEHYYYGTGTDVDRDKAREWYQKAAAQGSDKAKQALQTLNP</sequence>
<accession>A0A381E364</accession>
<dbReference type="InterPro" id="IPR011990">
    <property type="entry name" value="TPR-like_helical_dom_sf"/>
</dbReference>
<protein>
    <submittedName>
        <fullName evidence="2">Sel1 repeat</fullName>
    </submittedName>
</protein>